<dbReference type="Pfam" id="PF13450">
    <property type="entry name" value="NAD_binding_8"/>
    <property type="match status" value="1"/>
</dbReference>
<evidence type="ECO:0000313" key="3">
    <source>
        <dbReference type="Proteomes" id="UP000813461"/>
    </source>
</evidence>
<dbReference type="OrthoDB" id="74360at2759"/>
<comment type="similarity">
    <text evidence="1">Belongs to the FAD-binding monooxygenase family.</text>
</comment>
<evidence type="ECO:0000313" key="2">
    <source>
        <dbReference type="EMBL" id="KAH7084374.1"/>
    </source>
</evidence>
<dbReference type="PANTHER" id="PTHR42877:SF11">
    <property type="entry name" value="MONOOXYGENASE, PUTATIVE (AFU_ORTHOLOGUE AFUA_6G13790)-RELATED"/>
    <property type="match status" value="1"/>
</dbReference>
<reference evidence="2" key="1">
    <citation type="journal article" date="2021" name="Nat. Commun.">
        <title>Genetic determinants of endophytism in the Arabidopsis root mycobiome.</title>
        <authorList>
            <person name="Mesny F."/>
            <person name="Miyauchi S."/>
            <person name="Thiergart T."/>
            <person name="Pickel B."/>
            <person name="Atanasova L."/>
            <person name="Karlsson M."/>
            <person name="Huettel B."/>
            <person name="Barry K.W."/>
            <person name="Haridas S."/>
            <person name="Chen C."/>
            <person name="Bauer D."/>
            <person name="Andreopoulos W."/>
            <person name="Pangilinan J."/>
            <person name="LaButti K."/>
            <person name="Riley R."/>
            <person name="Lipzen A."/>
            <person name="Clum A."/>
            <person name="Drula E."/>
            <person name="Henrissat B."/>
            <person name="Kohler A."/>
            <person name="Grigoriev I.V."/>
            <person name="Martin F.M."/>
            <person name="Hacquard S."/>
        </authorList>
    </citation>
    <scope>NUCLEOTIDE SEQUENCE</scope>
    <source>
        <strain evidence="2">MPI-SDFR-AT-0120</strain>
    </source>
</reference>
<organism evidence="2 3">
    <name type="scientific">Paraphoma chrysanthemicola</name>
    <dbReference type="NCBI Taxonomy" id="798071"/>
    <lineage>
        <taxon>Eukaryota</taxon>
        <taxon>Fungi</taxon>
        <taxon>Dikarya</taxon>
        <taxon>Ascomycota</taxon>
        <taxon>Pezizomycotina</taxon>
        <taxon>Dothideomycetes</taxon>
        <taxon>Pleosporomycetidae</taxon>
        <taxon>Pleosporales</taxon>
        <taxon>Pleosporineae</taxon>
        <taxon>Phaeosphaeriaceae</taxon>
        <taxon>Paraphoma</taxon>
    </lineage>
</organism>
<name>A0A8K0R2W3_9PLEO</name>
<dbReference type="InterPro" id="IPR051209">
    <property type="entry name" value="FAD-bind_Monooxygenase_sf"/>
</dbReference>
<dbReference type="AlphaFoldDB" id="A0A8K0R2W3"/>
<dbReference type="Proteomes" id="UP000813461">
    <property type="component" value="Unassembled WGS sequence"/>
</dbReference>
<proteinExistence type="inferred from homology"/>
<dbReference type="Gene3D" id="3.50.50.60">
    <property type="entry name" value="FAD/NAD(P)-binding domain"/>
    <property type="match status" value="2"/>
</dbReference>
<sequence>MLSMATNGTSTNPQVAPTSALLPRNTSSIVAGNYMHEPKPVRVIFIGTGISGIGFAYKARQLPNVTYTIYEKNPDVGGVWYENKYPGISCDVPAHAYTYTWKSNPNWSRFYAAGEEIRQWYKSEAEAYGVYDVAKFRHEVVGLEWDEERQIWKVDVLNLETGEKSVDEANVVINGGGPLNDWKWPDIEGLHDFQGSLLHTAHWDDSVVLKGKRIAVIGSGASGVQVVPQLQPIASKLISFNRSPTWIAPEFAGQLAREGRNTTYTEEEKEEFRNHPEKLKQYRREIEHAVNARFPSFYKHSDAQKNAQRLITESMKQLLKNHPDLAERLIPKFEVGCRRVTPGRGYLEALTQPNARVVTSGIQKIVANGVISNDGELHEVDAIVAATGFQTSFVPRFPILGLKKQNLQDIWREEGAAAYLSVAVPQFPNYFLVVGPNAPISNGSLLPGMEHQIDFALSFVQKLQKEDITSAVVSDAAAAEFDEWKNDIMEGMSWTGSCTSWYKNGTVNGKVTGPWPGSVNHFLEVLRTPRYEDFEYKYAVRNRFRHFGDGRAPLEAKGGNLGWYVS</sequence>
<evidence type="ECO:0000256" key="1">
    <source>
        <dbReference type="ARBA" id="ARBA00010139"/>
    </source>
</evidence>
<dbReference type="SUPFAM" id="SSF51905">
    <property type="entry name" value="FAD/NAD(P)-binding domain"/>
    <property type="match status" value="2"/>
</dbReference>
<protein>
    <submittedName>
        <fullName evidence="2">Uncharacterized protein</fullName>
    </submittedName>
</protein>
<dbReference type="PANTHER" id="PTHR42877">
    <property type="entry name" value="L-ORNITHINE N(5)-MONOOXYGENASE-RELATED"/>
    <property type="match status" value="1"/>
</dbReference>
<accession>A0A8K0R2W3</accession>
<dbReference type="EMBL" id="JAGMVJ010000012">
    <property type="protein sequence ID" value="KAH7084374.1"/>
    <property type="molecule type" value="Genomic_DNA"/>
</dbReference>
<dbReference type="InterPro" id="IPR036188">
    <property type="entry name" value="FAD/NAD-bd_sf"/>
</dbReference>
<keyword evidence="3" id="KW-1185">Reference proteome</keyword>
<comment type="caution">
    <text evidence="2">The sequence shown here is derived from an EMBL/GenBank/DDBJ whole genome shotgun (WGS) entry which is preliminary data.</text>
</comment>
<gene>
    <name evidence="2" type="ORF">FB567DRAFT_498334</name>
</gene>